<organism evidence="1 2">
    <name type="scientific">Micromonospora humida</name>
    <dbReference type="NCBI Taxonomy" id="2809018"/>
    <lineage>
        <taxon>Bacteria</taxon>
        <taxon>Bacillati</taxon>
        <taxon>Actinomycetota</taxon>
        <taxon>Actinomycetes</taxon>
        <taxon>Micromonosporales</taxon>
        <taxon>Micromonosporaceae</taxon>
        <taxon>Micromonospora</taxon>
    </lineage>
</organism>
<evidence type="ECO:0000313" key="1">
    <source>
        <dbReference type="EMBL" id="MBM7076779.1"/>
    </source>
</evidence>
<gene>
    <name evidence="1" type="ORF">JQX11_10480</name>
</gene>
<name>A0ABS2IRW9_9ACTN</name>
<protein>
    <submittedName>
        <fullName evidence="1">Uncharacterized protein</fullName>
    </submittedName>
</protein>
<proteinExistence type="predicted"/>
<reference evidence="1 2" key="1">
    <citation type="submission" date="2021-02" db="EMBL/GenBank/DDBJ databases">
        <authorList>
            <person name="Ra J.-S."/>
        </authorList>
    </citation>
    <scope>NUCLEOTIDE SEQUENCE [LARGE SCALE GENOMIC DNA]</scope>
    <source>
        <strain evidence="1 2">MMS20-R1-14</strain>
    </source>
</reference>
<sequence>MLEVRPGVYQKNSQVAHIYGVKPKSARFQGEMSAEERDSFANLLLLCLAHHEEVDGDESRYTPEVLKSWKARHEGEAGAVLARLRVPDTETLGRVLTELAEPPLERLEAVTKRLEETGVANSETVAELRGIIATIAAVGGGVSGQTARSLAYAAEVFGEGSFDRSARAAAYAAEVFEGDSFGRSVRAAAQVADTLPHLVKQLERAVRRMSQFQ</sequence>
<keyword evidence="2" id="KW-1185">Reference proteome</keyword>
<accession>A0ABS2IRW9</accession>
<dbReference type="EMBL" id="JAFEUC010000004">
    <property type="protein sequence ID" value="MBM7076779.1"/>
    <property type="molecule type" value="Genomic_DNA"/>
</dbReference>
<dbReference type="Proteomes" id="UP001518872">
    <property type="component" value="Unassembled WGS sequence"/>
</dbReference>
<evidence type="ECO:0000313" key="2">
    <source>
        <dbReference type="Proteomes" id="UP001518872"/>
    </source>
</evidence>
<comment type="caution">
    <text evidence="1">The sequence shown here is derived from an EMBL/GenBank/DDBJ whole genome shotgun (WGS) entry which is preliminary data.</text>
</comment>